<dbReference type="Proteomes" id="UP000215914">
    <property type="component" value="Unassembled WGS sequence"/>
</dbReference>
<reference evidence="2" key="2">
    <citation type="submission" date="2020-06" db="EMBL/GenBank/DDBJ databases">
        <title>Helianthus annuus Genome sequencing and assembly Release 2.</title>
        <authorList>
            <person name="Gouzy J."/>
            <person name="Langlade N."/>
            <person name="Munos S."/>
        </authorList>
    </citation>
    <scope>NUCLEOTIDE SEQUENCE</scope>
    <source>
        <tissue evidence="2">Leaves</tissue>
    </source>
</reference>
<sequence>MPLHGVGSVPSPSRSGVEPPLFPPPPTVVVPNVYTPTLKTLHYKTRQNHTVPSLFASLGFHPYTCFLHRCSSPLYGLLALHNFSLMAAE</sequence>
<reference evidence="2" key="1">
    <citation type="journal article" date="2017" name="Nature">
        <title>The sunflower genome provides insights into oil metabolism, flowering and Asterid evolution.</title>
        <authorList>
            <person name="Badouin H."/>
            <person name="Gouzy J."/>
            <person name="Grassa C.J."/>
            <person name="Murat F."/>
            <person name="Staton S.E."/>
            <person name="Cottret L."/>
            <person name="Lelandais-Briere C."/>
            <person name="Owens G.L."/>
            <person name="Carrere S."/>
            <person name="Mayjonade B."/>
            <person name="Legrand L."/>
            <person name="Gill N."/>
            <person name="Kane N.C."/>
            <person name="Bowers J.E."/>
            <person name="Hubner S."/>
            <person name="Bellec A."/>
            <person name="Berard A."/>
            <person name="Berges H."/>
            <person name="Blanchet N."/>
            <person name="Boniface M.C."/>
            <person name="Brunel D."/>
            <person name="Catrice O."/>
            <person name="Chaidir N."/>
            <person name="Claudel C."/>
            <person name="Donnadieu C."/>
            <person name="Faraut T."/>
            <person name="Fievet G."/>
            <person name="Helmstetter N."/>
            <person name="King M."/>
            <person name="Knapp S.J."/>
            <person name="Lai Z."/>
            <person name="Le Paslier M.C."/>
            <person name="Lippi Y."/>
            <person name="Lorenzon L."/>
            <person name="Mandel J.R."/>
            <person name="Marage G."/>
            <person name="Marchand G."/>
            <person name="Marquand E."/>
            <person name="Bret-Mestries E."/>
            <person name="Morien E."/>
            <person name="Nambeesan S."/>
            <person name="Nguyen T."/>
            <person name="Pegot-Espagnet P."/>
            <person name="Pouilly N."/>
            <person name="Raftis F."/>
            <person name="Sallet E."/>
            <person name="Schiex T."/>
            <person name="Thomas J."/>
            <person name="Vandecasteele C."/>
            <person name="Vares D."/>
            <person name="Vear F."/>
            <person name="Vautrin S."/>
            <person name="Crespi M."/>
            <person name="Mangin B."/>
            <person name="Burke J.M."/>
            <person name="Salse J."/>
            <person name="Munos S."/>
            <person name="Vincourt P."/>
            <person name="Rieseberg L.H."/>
            <person name="Langlade N.B."/>
        </authorList>
    </citation>
    <scope>NUCLEOTIDE SEQUENCE</scope>
    <source>
        <tissue evidence="2">Leaves</tissue>
    </source>
</reference>
<proteinExistence type="predicted"/>
<evidence type="ECO:0000313" key="3">
    <source>
        <dbReference type="Proteomes" id="UP000215914"/>
    </source>
</evidence>
<accession>A0A9K3NTB7</accession>
<name>A0A9K3NTB7_HELAN</name>
<comment type="caution">
    <text evidence="2">The sequence shown here is derived from an EMBL/GenBank/DDBJ whole genome shotgun (WGS) entry which is preliminary data.</text>
</comment>
<dbReference type="Gramene" id="mRNA:HanXRQr2_Chr04g0187751">
    <property type="protein sequence ID" value="CDS:HanXRQr2_Chr04g0187751.1"/>
    <property type="gene ID" value="HanXRQr2_Chr04g0187751"/>
</dbReference>
<dbReference type="EMBL" id="MNCJ02000319">
    <property type="protein sequence ID" value="KAF5811999.1"/>
    <property type="molecule type" value="Genomic_DNA"/>
</dbReference>
<dbReference type="AlphaFoldDB" id="A0A9K3NTB7"/>
<evidence type="ECO:0000313" key="2">
    <source>
        <dbReference type="EMBL" id="KAF5811999.1"/>
    </source>
</evidence>
<feature type="compositionally biased region" description="Low complexity" evidence="1">
    <location>
        <begin position="1"/>
        <end position="19"/>
    </location>
</feature>
<gene>
    <name evidence="2" type="ORF">HanXRQr2_Chr04g0187751</name>
</gene>
<organism evidence="2 3">
    <name type="scientific">Helianthus annuus</name>
    <name type="common">Common sunflower</name>
    <dbReference type="NCBI Taxonomy" id="4232"/>
    <lineage>
        <taxon>Eukaryota</taxon>
        <taxon>Viridiplantae</taxon>
        <taxon>Streptophyta</taxon>
        <taxon>Embryophyta</taxon>
        <taxon>Tracheophyta</taxon>
        <taxon>Spermatophyta</taxon>
        <taxon>Magnoliopsida</taxon>
        <taxon>eudicotyledons</taxon>
        <taxon>Gunneridae</taxon>
        <taxon>Pentapetalae</taxon>
        <taxon>asterids</taxon>
        <taxon>campanulids</taxon>
        <taxon>Asterales</taxon>
        <taxon>Asteraceae</taxon>
        <taxon>Asteroideae</taxon>
        <taxon>Heliantheae alliance</taxon>
        <taxon>Heliantheae</taxon>
        <taxon>Helianthus</taxon>
    </lineage>
</organism>
<keyword evidence="3" id="KW-1185">Reference proteome</keyword>
<evidence type="ECO:0000256" key="1">
    <source>
        <dbReference type="SAM" id="MobiDB-lite"/>
    </source>
</evidence>
<feature type="region of interest" description="Disordered" evidence="1">
    <location>
        <begin position="1"/>
        <end position="23"/>
    </location>
</feature>
<protein>
    <submittedName>
        <fullName evidence="2">Uncharacterized protein</fullName>
    </submittedName>
</protein>